<sequence>MNEAMLIAGQRVGARESFDVVDPATGKVFASAPDCSEEQLETAIEAAARAFIPWSRDHGARRRVLIACAEKVRAHAEELGRLICREQGRPLPKAIGEVMGAARWFEHTAGLDLPVEVIRDDDAMHVSVHRRPLGVVAGIAPWNYPVISAVWKIAPALLAGNTMVLKPSPFTPIATLRLGALLQDVIPAGVLTIVSGGDALGRALAAHPAIRKVSLTGSVEAGKSVAGAAAADLKRITLELGGNDAAIVLDDVQPEAIADKLFWGAFQNTGQVCCAIKRLYVHEDVYEPVKAALIARIAAARIGNGFDDGVDLGPISTAPQWTRVQELAEDARRAGGTLHGDAALPEAGGYFMAPQLVTGLDDRARLVAEEQFGPLLPILSFRDEAEVLARANATHFGLSGSVWSGRPERAAELAGAMDCGTVWVNQHLALMPIAPVGGHKWSGIGVENGSWGLATYTDLQTLSVAKA</sequence>
<dbReference type="STRING" id="665126.ABB55_14965"/>
<dbReference type="InterPro" id="IPR029510">
    <property type="entry name" value="Ald_DH_CS_GLU"/>
</dbReference>
<evidence type="ECO:0000256" key="4">
    <source>
        <dbReference type="RuleBase" id="RU003345"/>
    </source>
</evidence>
<dbReference type="Pfam" id="PF00171">
    <property type="entry name" value="Aldedh"/>
    <property type="match status" value="1"/>
</dbReference>
<protein>
    <submittedName>
        <fullName evidence="6">Aldehyde dehydrogenase</fullName>
    </submittedName>
</protein>
<dbReference type="PANTHER" id="PTHR11699">
    <property type="entry name" value="ALDEHYDE DEHYDROGENASE-RELATED"/>
    <property type="match status" value="1"/>
</dbReference>
<reference evidence="6 7" key="2">
    <citation type="submission" date="2015-10" db="EMBL/GenBank/DDBJ databases">
        <title>Draft Genome Sequence of Prosthecomicrobium hirschii ATCC 27832.</title>
        <authorList>
            <person name="Daniel J."/>
            <person name="Givan S.A."/>
            <person name="Brun Y.V."/>
            <person name="Brown P.J."/>
        </authorList>
    </citation>
    <scope>NUCLEOTIDE SEQUENCE [LARGE SCALE GENOMIC DNA]</scope>
    <source>
        <strain evidence="6 7">16</strain>
    </source>
</reference>
<dbReference type="InterPro" id="IPR016163">
    <property type="entry name" value="Ald_DH_C"/>
</dbReference>
<dbReference type="GO" id="GO:0016620">
    <property type="term" value="F:oxidoreductase activity, acting on the aldehyde or oxo group of donors, NAD or NADP as acceptor"/>
    <property type="evidence" value="ECO:0007669"/>
    <property type="project" value="InterPro"/>
</dbReference>
<reference evidence="6 7" key="1">
    <citation type="submission" date="2015-09" db="EMBL/GenBank/DDBJ databases">
        <authorList>
            <person name="Jackson K.R."/>
            <person name="Lunt B.L."/>
            <person name="Fisher J.N.B."/>
            <person name="Gardner A.V."/>
            <person name="Bailey M.E."/>
            <person name="Deus L.M."/>
            <person name="Earl A.S."/>
            <person name="Gibby P.D."/>
            <person name="Hartmann K.A."/>
            <person name="Liu J.E."/>
            <person name="Manci A.M."/>
            <person name="Nielsen D.A."/>
            <person name="Solomon M.B."/>
            <person name="Breakwell D.P."/>
            <person name="Burnett S.H."/>
            <person name="Grose J.H."/>
        </authorList>
    </citation>
    <scope>NUCLEOTIDE SEQUENCE [LARGE SCALE GENOMIC DNA]</scope>
    <source>
        <strain evidence="6 7">16</strain>
    </source>
</reference>
<accession>A0A0P6VNE8</accession>
<organism evidence="6 7">
    <name type="scientific">Prosthecodimorpha hirschii</name>
    <dbReference type="NCBI Taxonomy" id="665126"/>
    <lineage>
        <taxon>Bacteria</taxon>
        <taxon>Pseudomonadati</taxon>
        <taxon>Pseudomonadota</taxon>
        <taxon>Alphaproteobacteria</taxon>
        <taxon>Hyphomicrobiales</taxon>
        <taxon>Ancalomicrobiaceae</taxon>
        <taxon>Prosthecodimorpha</taxon>
    </lineage>
</organism>
<dbReference type="SUPFAM" id="SSF53720">
    <property type="entry name" value="ALDH-like"/>
    <property type="match status" value="1"/>
</dbReference>
<dbReference type="InterPro" id="IPR044086">
    <property type="entry name" value="LUC3-like"/>
</dbReference>
<dbReference type="Gene3D" id="3.40.309.10">
    <property type="entry name" value="Aldehyde Dehydrogenase, Chain A, domain 2"/>
    <property type="match status" value="1"/>
</dbReference>
<dbReference type="AlphaFoldDB" id="A0A0P6VNE8"/>
<dbReference type="EMBL" id="LJYW01000001">
    <property type="protein sequence ID" value="KPL53356.1"/>
    <property type="molecule type" value="Genomic_DNA"/>
</dbReference>
<comment type="similarity">
    <text evidence="1 4">Belongs to the aldehyde dehydrogenase family.</text>
</comment>
<dbReference type="FunFam" id="3.40.605.10:FF:000007">
    <property type="entry name" value="NAD/NADP-dependent betaine aldehyde dehydrogenase"/>
    <property type="match status" value="1"/>
</dbReference>
<keyword evidence="7" id="KW-1185">Reference proteome</keyword>
<dbReference type="RefSeq" id="WP_054359521.1">
    <property type="nucleotide sequence ID" value="NZ_LJYW01000001.1"/>
</dbReference>
<feature type="active site" evidence="3">
    <location>
        <position position="239"/>
    </location>
</feature>
<dbReference type="Proteomes" id="UP000048984">
    <property type="component" value="Unassembled WGS sequence"/>
</dbReference>
<dbReference type="PROSITE" id="PS00687">
    <property type="entry name" value="ALDEHYDE_DEHYDR_GLU"/>
    <property type="match status" value="1"/>
</dbReference>
<evidence type="ECO:0000313" key="7">
    <source>
        <dbReference type="Proteomes" id="UP000048984"/>
    </source>
</evidence>
<feature type="domain" description="Aldehyde dehydrogenase" evidence="5">
    <location>
        <begin position="16"/>
        <end position="461"/>
    </location>
</feature>
<dbReference type="PROSITE" id="PS00070">
    <property type="entry name" value="ALDEHYDE_DEHYDR_CYS"/>
    <property type="match status" value="1"/>
</dbReference>
<dbReference type="CDD" id="cd07106">
    <property type="entry name" value="ALDH_AldA-AAD23400"/>
    <property type="match status" value="1"/>
</dbReference>
<dbReference type="InterPro" id="IPR015590">
    <property type="entry name" value="Aldehyde_DH_dom"/>
</dbReference>
<evidence type="ECO:0000256" key="3">
    <source>
        <dbReference type="PROSITE-ProRule" id="PRU10007"/>
    </source>
</evidence>
<keyword evidence="2 4" id="KW-0560">Oxidoreductase</keyword>
<evidence type="ECO:0000256" key="1">
    <source>
        <dbReference type="ARBA" id="ARBA00009986"/>
    </source>
</evidence>
<comment type="caution">
    <text evidence="6">The sequence shown here is derived from an EMBL/GenBank/DDBJ whole genome shotgun (WGS) entry which is preliminary data.</text>
</comment>
<evidence type="ECO:0000313" key="6">
    <source>
        <dbReference type="EMBL" id="KPL53356.1"/>
    </source>
</evidence>
<dbReference type="InterPro" id="IPR016161">
    <property type="entry name" value="Ald_DH/histidinol_DH"/>
</dbReference>
<dbReference type="InterPro" id="IPR016162">
    <property type="entry name" value="Ald_DH_N"/>
</dbReference>
<proteinExistence type="inferred from homology"/>
<evidence type="ECO:0000256" key="2">
    <source>
        <dbReference type="ARBA" id="ARBA00023002"/>
    </source>
</evidence>
<gene>
    <name evidence="6" type="ORF">ABB55_14965</name>
</gene>
<dbReference type="Gene3D" id="3.40.605.10">
    <property type="entry name" value="Aldehyde Dehydrogenase, Chain A, domain 1"/>
    <property type="match status" value="1"/>
</dbReference>
<name>A0A0P6VNE8_9HYPH</name>
<dbReference type="InterPro" id="IPR016160">
    <property type="entry name" value="Ald_DH_CS_CYS"/>
</dbReference>
<evidence type="ECO:0000259" key="5">
    <source>
        <dbReference type="Pfam" id="PF00171"/>
    </source>
</evidence>